<evidence type="ECO:0000313" key="15">
    <source>
        <dbReference type="EMBL" id="KXI16871.1"/>
    </source>
</evidence>
<evidence type="ECO:0000313" key="16">
    <source>
        <dbReference type="Proteomes" id="UP000070505"/>
    </source>
</evidence>
<keyword evidence="7 8" id="KW-0238">DNA-binding</keyword>
<evidence type="ECO:0000256" key="5">
    <source>
        <dbReference type="ARBA" id="ARBA00022840"/>
    </source>
</evidence>
<dbReference type="CDD" id="cd06571">
    <property type="entry name" value="Bac_DnaA_C"/>
    <property type="match status" value="1"/>
</dbReference>
<evidence type="ECO:0000256" key="11">
    <source>
        <dbReference type="RuleBase" id="RU004227"/>
    </source>
</evidence>
<evidence type="ECO:0000259" key="13">
    <source>
        <dbReference type="SMART" id="SM00382"/>
    </source>
</evidence>
<feature type="region of interest" description="Disordered" evidence="12">
    <location>
        <begin position="244"/>
        <end position="283"/>
    </location>
</feature>
<feature type="region of interest" description="Domain IV, binds dsDNA" evidence="8">
    <location>
        <begin position="574"/>
        <end position="711"/>
    </location>
</feature>
<dbReference type="InterPro" id="IPR018312">
    <property type="entry name" value="Chromosome_initiator_DnaA_CS"/>
</dbReference>
<dbReference type="InterPro" id="IPR013159">
    <property type="entry name" value="DnaA_C"/>
</dbReference>
<dbReference type="InterPro" id="IPR003593">
    <property type="entry name" value="AAA+_ATPase"/>
</dbReference>
<dbReference type="SMART" id="SM00382">
    <property type="entry name" value="AAA"/>
    <property type="match status" value="1"/>
</dbReference>
<gene>
    <name evidence="8" type="primary">dnaA</name>
    <name evidence="15" type="ORF">HMPREF3230_00790</name>
</gene>
<dbReference type="CDD" id="cd00009">
    <property type="entry name" value="AAA"/>
    <property type="match status" value="1"/>
</dbReference>
<evidence type="ECO:0000256" key="6">
    <source>
        <dbReference type="ARBA" id="ARBA00023121"/>
    </source>
</evidence>
<feature type="domain" description="AAA+ ATPase" evidence="13">
    <location>
        <begin position="385"/>
        <end position="524"/>
    </location>
</feature>
<dbReference type="GO" id="GO:0006270">
    <property type="term" value="P:DNA replication initiation"/>
    <property type="evidence" value="ECO:0007669"/>
    <property type="project" value="UniProtKB-UniRule"/>
</dbReference>
<dbReference type="NCBIfam" id="TIGR00362">
    <property type="entry name" value="DnaA"/>
    <property type="match status" value="1"/>
</dbReference>
<evidence type="ECO:0000256" key="1">
    <source>
        <dbReference type="ARBA" id="ARBA00006583"/>
    </source>
</evidence>
<dbReference type="Gene3D" id="3.40.50.300">
    <property type="entry name" value="P-loop containing nucleotide triphosphate hydrolases"/>
    <property type="match status" value="1"/>
</dbReference>
<evidence type="ECO:0000256" key="10">
    <source>
        <dbReference type="RuleBase" id="RU000577"/>
    </source>
</evidence>
<comment type="subcellular location">
    <subcellularLocation>
        <location evidence="8">Cytoplasm</location>
    </subcellularLocation>
</comment>
<dbReference type="Proteomes" id="UP000070505">
    <property type="component" value="Unassembled WGS sequence"/>
</dbReference>
<dbReference type="InterPro" id="IPR027417">
    <property type="entry name" value="P-loop_NTPase"/>
</dbReference>
<keyword evidence="5 8" id="KW-0067">ATP-binding</keyword>
<sequence>MSDAFSDPVAQAAIVWANTLSVLKHNALLSARDKSWFEGVHPEAIYGTTIVLCVTSATAQQALQNELNEPLLVALKICTGKDMFPAFKIVKPYDSFSEDNNNFSENNNQTNTNNRNLNVQNAQNNQNIQNNLNVQDAQIFNQNNRSIDQYGKDITKNSVSNANNSLTGSKSNFSSTIYTSESGTTEVRKYTFDESEAKRYILDPYYGYSELDDYGRKPVDEIPNFADLKETDFTVTEVKDDRYSENDVYNRNNRYNKKDSNSENKDASVNEEDINNKNENYSENKDIIEIDSANVSANVRENEEDNSIPIQPPFPLSTGFSVFKPEIIGSSITNNKGNGKISVSVKTDPKTHLNVCATFDNFVPGDSNRFARTVALAVAEGSGKDFNPLCIYGGSGLGKTHLLNAIGNYALVKDSSLKVRYVTSEEFTNDFIDALRVPNESQNKISEFNRKYREVDFLLIDDIQFLGGKEATLEQFFHTFNALYQANKRIVIASDVAPKRLRGFESRLITRFESGLTVDIKPPDLETRIAILKMMASTNSVKIPAEVFDLIAERFTQNIRELEGALTRVTAVASLSNQPVSRVLAERALQDFFASDIEIRPTDIIGQVAKYFHLTFDEIVGRTRTKNVALSRQIAMYLAREMTSMSLVDIGEVFGGRDHTTVMHAYTRISDEMKQKQEIYNYVIDLTVRLKQHNAPDEDGKNSEENSEQNN</sequence>
<dbReference type="GO" id="GO:0005524">
    <property type="term" value="F:ATP binding"/>
    <property type="evidence" value="ECO:0007669"/>
    <property type="project" value="UniProtKB-UniRule"/>
</dbReference>
<dbReference type="Gene3D" id="1.10.8.60">
    <property type="match status" value="1"/>
</dbReference>
<evidence type="ECO:0000256" key="7">
    <source>
        <dbReference type="ARBA" id="ARBA00023125"/>
    </source>
</evidence>
<comment type="domain">
    <text evidence="8">Domain I is involved in oligomerization and binding regulators, domain II is flexibile and of varying length in different bacteria, domain III forms the AAA+ region, while domain IV binds dsDNA.</text>
</comment>
<feature type="binding site" evidence="8">
    <location>
        <position position="399"/>
    </location>
    <ligand>
        <name>ATP</name>
        <dbReference type="ChEBI" id="CHEBI:30616"/>
    </ligand>
</feature>
<dbReference type="GO" id="GO:0005886">
    <property type="term" value="C:plasma membrane"/>
    <property type="evidence" value="ECO:0007669"/>
    <property type="project" value="TreeGrafter"/>
</dbReference>
<proteinExistence type="inferred from homology"/>
<dbReference type="EMBL" id="LSRC01000035">
    <property type="protein sequence ID" value="KXI16871.1"/>
    <property type="molecule type" value="Genomic_DNA"/>
</dbReference>
<dbReference type="SUPFAM" id="SSF52540">
    <property type="entry name" value="P-loop containing nucleoside triphosphate hydrolases"/>
    <property type="match status" value="1"/>
</dbReference>
<evidence type="ECO:0000256" key="3">
    <source>
        <dbReference type="ARBA" id="ARBA00022705"/>
    </source>
</evidence>
<evidence type="ECO:0000256" key="12">
    <source>
        <dbReference type="SAM" id="MobiDB-lite"/>
    </source>
</evidence>
<dbReference type="PANTHER" id="PTHR30050">
    <property type="entry name" value="CHROMOSOMAL REPLICATION INITIATOR PROTEIN DNAA"/>
    <property type="match status" value="1"/>
</dbReference>
<evidence type="ECO:0000256" key="4">
    <source>
        <dbReference type="ARBA" id="ARBA00022741"/>
    </source>
</evidence>
<evidence type="ECO:0000256" key="8">
    <source>
        <dbReference type="HAMAP-Rule" id="MF_00377"/>
    </source>
</evidence>
<dbReference type="PROSITE" id="PS01008">
    <property type="entry name" value="DNAA"/>
    <property type="match status" value="1"/>
</dbReference>
<keyword evidence="6 8" id="KW-0446">Lipid-binding</keyword>
<dbReference type="InterPro" id="IPR010921">
    <property type="entry name" value="Trp_repressor/repl_initiator"/>
</dbReference>
<feature type="binding site" evidence="8">
    <location>
        <position position="396"/>
    </location>
    <ligand>
        <name>ATP</name>
        <dbReference type="ChEBI" id="CHEBI:30616"/>
    </ligand>
</feature>
<feature type="binding site" evidence="8">
    <location>
        <position position="400"/>
    </location>
    <ligand>
        <name>ATP</name>
        <dbReference type="ChEBI" id="CHEBI:30616"/>
    </ligand>
</feature>
<comment type="caution">
    <text evidence="15">The sequence shown here is derived from an EMBL/GenBank/DDBJ whole genome shotgun (WGS) entry which is preliminary data.</text>
</comment>
<evidence type="ECO:0000256" key="9">
    <source>
        <dbReference type="NCBIfam" id="TIGR00362"/>
    </source>
</evidence>
<feature type="domain" description="Chromosomal replication initiator DnaA C-terminal" evidence="14">
    <location>
        <begin position="600"/>
        <end position="669"/>
    </location>
</feature>
<organism evidence="15 16">
    <name type="scientific">Gardnerella vaginalis</name>
    <dbReference type="NCBI Taxonomy" id="2702"/>
    <lineage>
        <taxon>Bacteria</taxon>
        <taxon>Bacillati</taxon>
        <taxon>Actinomycetota</taxon>
        <taxon>Actinomycetes</taxon>
        <taxon>Bifidobacteriales</taxon>
        <taxon>Bifidobacteriaceae</taxon>
        <taxon>Gardnerella</taxon>
    </lineage>
</organism>
<dbReference type="HAMAP" id="MF_00377">
    <property type="entry name" value="DnaA_bact"/>
    <property type="match status" value="1"/>
</dbReference>
<dbReference type="GO" id="GO:0006275">
    <property type="term" value="P:regulation of DNA replication"/>
    <property type="evidence" value="ECO:0007669"/>
    <property type="project" value="UniProtKB-UniRule"/>
</dbReference>
<comment type="subunit">
    <text evidence="8">Oligomerizes as a right-handed, spiral filament on DNA at oriC.</text>
</comment>
<evidence type="ECO:0000256" key="2">
    <source>
        <dbReference type="ARBA" id="ARBA00022490"/>
    </source>
</evidence>
<dbReference type="GO" id="GO:0008289">
    <property type="term" value="F:lipid binding"/>
    <property type="evidence" value="ECO:0007669"/>
    <property type="project" value="UniProtKB-KW"/>
</dbReference>
<dbReference type="InterPro" id="IPR013317">
    <property type="entry name" value="DnaA_dom"/>
</dbReference>
<dbReference type="FunFam" id="3.40.50.300:FF:000668">
    <property type="entry name" value="Chromosomal replication initiator protein DnaA"/>
    <property type="match status" value="1"/>
</dbReference>
<feature type="region of interest" description="Domain I, interacts with DnaA modulators" evidence="8">
    <location>
        <begin position="1"/>
        <end position="294"/>
    </location>
</feature>
<keyword evidence="4 8" id="KW-0547">Nucleotide-binding</keyword>
<dbReference type="InterPro" id="IPR001957">
    <property type="entry name" value="Chromosome_initiator_DnaA"/>
</dbReference>
<dbReference type="AlphaFoldDB" id="A0A135Z5G6"/>
<dbReference type="Pfam" id="PF00308">
    <property type="entry name" value="Bac_DnaA"/>
    <property type="match status" value="1"/>
</dbReference>
<dbReference type="PRINTS" id="PR00051">
    <property type="entry name" value="DNAA"/>
</dbReference>
<dbReference type="InterPro" id="IPR020591">
    <property type="entry name" value="Chromosome_initiator_DnaA-like"/>
</dbReference>
<reference evidence="15 16" key="1">
    <citation type="submission" date="2016-02" db="EMBL/GenBank/DDBJ databases">
        <authorList>
            <person name="Wen L."/>
            <person name="He K."/>
            <person name="Yang H."/>
        </authorList>
    </citation>
    <scope>NUCLEOTIDE SEQUENCE [LARGE SCALE GENOMIC DNA]</scope>
    <source>
        <strain evidence="15 16">CMW7778B</strain>
    </source>
</reference>
<dbReference type="Gene3D" id="1.10.1750.10">
    <property type="match status" value="1"/>
</dbReference>
<accession>A0A135Z5G6</accession>
<dbReference type="SMART" id="SM00760">
    <property type="entry name" value="Bac_DnaA_C"/>
    <property type="match status" value="1"/>
</dbReference>
<name>A0A135Z5G6_GARVA</name>
<evidence type="ECO:0000259" key="14">
    <source>
        <dbReference type="SMART" id="SM00760"/>
    </source>
</evidence>
<dbReference type="GO" id="GO:0005737">
    <property type="term" value="C:cytoplasm"/>
    <property type="evidence" value="ECO:0007669"/>
    <property type="project" value="UniProtKB-SubCell"/>
</dbReference>
<comment type="similarity">
    <text evidence="1 8 11">Belongs to the DnaA family.</text>
</comment>
<protein>
    <recommendedName>
        <fullName evidence="8 9">Chromosomal replication initiator protein DnaA</fullName>
    </recommendedName>
</protein>
<comment type="function">
    <text evidence="8 10">Plays an essential role in the initiation and regulation of chromosomal replication. ATP-DnaA binds to the origin of replication (oriC) to initiate formation of the DNA replication initiation complex once per cell cycle. Binds the DnaA box (a 9 base pair repeat at the origin) and separates the double-stranded (ds)DNA. Forms a right-handed helical filament on oriC DNA; dsDNA binds to the exterior of the filament while single-stranded (ss)DNA is stabiized in the filament's interior. The ATP-DnaA-oriC complex binds and stabilizes one strand of the AT-rich DNA unwinding element (DUE), permitting loading of DNA polymerase. After initiation quickly degrades to an ADP-DnaA complex that is not apt for DNA replication. Binds acidic phospholipids.</text>
</comment>
<keyword evidence="3 8" id="KW-0235">DNA replication</keyword>
<dbReference type="PANTHER" id="PTHR30050:SF2">
    <property type="entry name" value="CHROMOSOMAL REPLICATION INITIATOR PROTEIN DNAA"/>
    <property type="match status" value="1"/>
</dbReference>
<keyword evidence="2 8" id="KW-0963">Cytoplasm</keyword>
<dbReference type="PATRIC" id="fig|2702.101.peg.770"/>
<dbReference type="Pfam" id="PF08299">
    <property type="entry name" value="Bac_DnaA_C"/>
    <property type="match status" value="1"/>
</dbReference>
<dbReference type="GO" id="GO:0003688">
    <property type="term" value="F:DNA replication origin binding"/>
    <property type="evidence" value="ECO:0007669"/>
    <property type="project" value="UniProtKB-UniRule"/>
</dbReference>
<feature type="compositionally biased region" description="Basic and acidic residues" evidence="12">
    <location>
        <begin position="256"/>
        <end position="283"/>
    </location>
</feature>
<comment type="caution">
    <text evidence="8">Lacks conserved residue(s) required for the propagation of feature annotation.</text>
</comment>
<dbReference type="SUPFAM" id="SSF48295">
    <property type="entry name" value="TrpR-like"/>
    <property type="match status" value="1"/>
</dbReference>
<feature type="binding site" evidence="8">
    <location>
        <position position="398"/>
    </location>
    <ligand>
        <name>ATP</name>
        <dbReference type="ChEBI" id="CHEBI:30616"/>
    </ligand>
</feature>